<feature type="domain" description="Glycosyltransferase 2-like" evidence="4">
    <location>
        <begin position="6"/>
        <end position="173"/>
    </location>
</feature>
<reference evidence="5 6" key="1">
    <citation type="journal article" date="2016" name="Nat. Commun.">
        <title>Thousands of microbial genomes shed light on interconnected biogeochemical processes in an aquifer system.</title>
        <authorList>
            <person name="Anantharaman K."/>
            <person name="Brown C.T."/>
            <person name="Hug L.A."/>
            <person name="Sharon I."/>
            <person name="Castelle C.J."/>
            <person name="Probst A.J."/>
            <person name="Thomas B.C."/>
            <person name="Singh A."/>
            <person name="Wilkins M.J."/>
            <person name="Karaoz U."/>
            <person name="Brodie E.L."/>
            <person name="Williams K.H."/>
            <person name="Hubbard S.S."/>
            <person name="Banfield J.F."/>
        </authorList>
    </citation>
    <scope>NUCLEOTIDE SEQUENCE [LARGE SCALE GENOMIC DNA]</scope>
</reference>
<comment type="similarity">
    <text evidence="1">Belongs to the glycosyltransferase 2 family.</text>
</comment>
<evidence type="ECO:0000313" key="6">
    <source>
        <dbReference type="Proteomes" id="UP000178406"/>
    </source>
</evidence>
<evidence type="ECO:0000256" key="1">
    <source>
        <dbReference type="ARBA" id="ARBA00006739"/>
    </source>
</evidence>
<comment type="caution">
    <text evidence="5">The sequence shown here is derived from an EMBL/GenBank/DDBJ whole genome shotgun (WGS) entry which is preliminary data.</text>
</comment>
<sequence length="237" mass="27480">MNYKLSLVIPTFNEEGNIEKLLNKTHDVLKNNAITHELIIVDDGSTDQTRAIIRKLQKEVPEIILIPRDNERGLASALVRGYNNARGKYFGSMDADLAHDPKHLPEMLEILEKNKADFVIGSRYIKDAQFTGKPFMNKLASLVGQMLIKIILGVTAKDTSNNYRIFRREIWERIKNNLHPEGNIMITEIVYLAQKNNFRIIEIPIEYVERRVGKSKLSILQETKSFFKNIYRIKRRL</sequence>
<dbReference type="SUPFAM" id="SSF53448">
    <property type="entry name" value="Nucleotide-diphospho-sugar transferases"/>
    <property type="match status" value="1"/>
</dbReference>
<dbReference type="InterPro" id="IPR039528">
    <property type="entry name" value="DPM1-like"/>
</dbReference>
<evidence type="ECO:0000313" key="5">
    <source>
        <dbReference type="EMBL" id="OGF74053.1"/>
    </source>
</evidence>
<evidence type="ECO:0000256" key="3">
    <source>
        <dbReference type="ARBA" id="ARBA00022679"/>
    </source>
</evidence>
<dbReference type="Pfam" id="PF00535">
    <property type="entry name" value="Glycos_transf_2"/>
    <property type="match status" value="1"/>
</dbReference>
<evidence type="ECO:0000259" key="4">
    <source>
        <dbReference type="Pfam" id="PF00535"/>
    </source>
</evidence>
<dbReference type="PANTHER" id="PTHR43398:SF1">
    <property type="entry name" value="DOLICHOL-PHOSPHATE MANNOSYLTRANSFERASE SUBUNIT 1"/>
    <property type="match status" value="1"/>
</dbReference>
<dbReference type="PANTHER" id="PTHR43398">
    <property type="entry name" value="DOLICHOL-PHOSPHATE MANNOSYLTRANSFERASE SUBUNIT 1"/>
    <property type="match status" value="1"/>
</dbReference>
<protein>
    <recommendedName>
        <fullName evidence="4">Glycosyltransferase 2-like domain-containing protein</fullName>
    </recommendedName>
</protein>
<dbReference type="Gene3D" id="3.90.550.10">
    <property type="entry name" value="Spore Coat Polysaccharide Biosynthesis Protein SpsA, Chain A"/>
    <property type="match status" value="1"/>
</dbReference>
<evidence type="ECO:0000256" key="2">
    <source>
        <dbReference type="ARBA" id="ARBA00022676"/>
    </source>
</evidence>
<organism evidence="5 6">
    <name type="scientific">Candidatus Giovannonibacteria bacterium RIFCSPHIGHO2_02_FULL_46_20</name>
    <dbReference type="NCBI Taxonomy" id="1798338"/>
    <lineage>
        <taxon>Bacteria</taxon>
        <taxon>Candidatus Giovannoniibacteriota</taxon>
    </lineage>
</organism>
<keyword evidence="2" id="KW-0328">Glycosyltransferase</keyword>
<gene>
    <name evidence="5" type="ORF">A3J56_01795</name>
</gene>
<keyword evidence="3" id="KW-0808">Transferase</keyword>
<dbReference type="STRING" id="1798338.A3J56_01795"/>
<dbReference type="Proteomes" id="UP000178406">
    <property type="component" value="Unassembled WGS sequence"/>
</dbReference>
<accession>A0A1F5WEK4</accession>
<dbReference type="InterPro" id="IPR001173">
    <property type="entry name" value="Glyco_trans_2-like"/>
</dbReference>
<dbReference type="GO" id="GO:0004582">
    <property type="term" value="F:dolichyl-phosphate beta-D-mannosyltransferase activity"/>
    <property type="evidence" value="ECO:0007669"/>
    <property type="project" value="InterPro"/>
</dbReference>
<dbReference type="AlphaFoldDB" id="A0A1F5WEK4"/>
<dbReference type="InterPro" id="IPR029044">
    <property type="entry name" value="Nucleotide-diphossugar_trans"/>
</dbReference>
<name>A0A1F5WEK4_9BACT</name>
<proteinExistence type="inferred from homology"/>
<dbReference type="EMBL" id="MFHQ01000030">
    <property type="protein sequence ID" value="OGF74053.1"/>
    <property type="molecule type" value="Genomic_DNA"/>
</dbReference>